<evidence type="ECO:0000256" key="1">
    <source>
        <dbReference type="ARBA" id="ARBA00010876"/>
    </source>
</evidence>
<dbReference type="Proteomes" id="UP000537126">
    <property type="component" value="Unassembled WGS sequence"/>
</dbReference>
<dbReference type="GO" id="GO:0160141">
    <property type="term" value="F:23S rRNA pseudouridine(955/2504/2580) synthase activity"/>
    <property type="evidence" value="ECO:0007669"/>
    <property type="project" value="UniProtKB-EC"/>
</dbReference>
<dbReference type="Pfam" id="PF00849">
    <property type="entry name" value="PseudoU_synth_2"/>
    <property type="match status" value="1"/>
</dbReference>
<comment type="similarity">
    <text evidence="1">Belongs to the pseudouridine synthase RluA family.</text>
</comment>
<dbReference type="InterPro" id="IPR020103">
    <property type="entry name" value="PsdUridine_synth_cat_dom_sf"/>
</dbReference>
<dbReference type="GO" id="GO:0003723">
    <property type="term" value="F:RNA binding"/>
    <property type="evidence" value="ECO:0007669"/>
    <property type="project" value="InterPro"/>
</dbReference>
<evidence type="ECO:0000259" key="2">
    <source>
        <dbReference type="Pfam" id="PF00849"/>
    </source>
</evidence>
<organism evidence="3 4">
    <name type="scientific">Thermonema lapsum</name>
    <dbReference type="NCBI Taxonomy" id="28195"/>
    <lineage>
        <taxon>Bacteria</taxon>
        <taxon>Pseudomonadati</taxon>
        <taxon>Bacteroidota</taxon>
        <taxon>Cytophagia</taxon>
        <taxon>Cytophagales</taxon>
        <taxon>Thermonemataceae</taxon>
        <taxon>Thermonema</taxon>
    </lineage>
</organism>
<dbReference type="PROSITE" id="PS01129">
    <property type="entry name" value="PSI_RLU"/>
    <property type="match status" value="1"/>
</dbReference>
<dbReference type="RefSeq" id="WP_166921038.1">
    <property type="nucleotide sequence ID" value="NZ_JAASRN010000008.1"/>
</dbReference>
<accession>A0A846MT14</accession>
<comment type="caution">
    <text evidence="3">The sequence shown here is derived from an EMBL/GenBank/DDBJ whole genome shotgun (WGS) entry which is preliminary data.</text>
</comment>
<gene>
    <name evidence="3" type="ORF">FHS56_002391</name>
</gene>
<dbReference type="GO" id="GO:0000455">
    <property type="term" value="P:enzyme-directed rRNA pseudouridine synthesis"/>
    <property type="evidence" value="ECO:0007669"/>
    <property type="project" value="TreeGrafter"/>
</dbReference>
<dbReference type="EMBL" id="JAASRN010000008">
    <property type="protein sequence ID" value="NIK74858.1"/>
    <property type="molecule type" value="Genomic_DNA"/>
</dbReference>
<dbReference type="Gene3D" id="3.30.2350.10">
    <property type="entry name" value="Pseudouridine synthase"/>
    <property type="match status" value="1"/>
</dbReference>
<dbReference type="AlphaFoldDB" id="A0A846MT14"/>
<dbReference type="SUPFAM" id="SSF55120">
    <property type="entry name" value="Pseudouridine synthase"/>
    <property type="match status" value="1"/>
</dbReference>
<sequence length="243" mass="28322">MGKFFRIEDMLLFEDEHYIVINKPPFLSSLDERFDVDRKVSVLSLVRDYHKGAQLCHRLDKETSGALVIAKHPEAYRHMAIQFEHREVKKEYHAVAEGVHAFENRVVNLPIFPKPQKGIVRIDWAQGKPAITVFNTLRNYRDYTLVQCFPVTGRLHQIRIHLASIGAPIVCDETYGGHWLYLSQLKPRYNLKKDSEELPVIQRFALHAHKITFQNMDATLVEVEAPYPKDFAVLLKHLEHWNS</sequence>
<dbReference type="EC" id="5.4.99.24" evidence="3"/>
<proteinExistence type="inferred from homology"/>
<dbReference type="PANTHER" id="PTHR21600">
    <property type="entry name" value="MITOCHONDRIAL RNA PSEUDOURIDINE SYNTHASE"/>
    <property type="match status" value="1"/>
</dbReference>
<dbReference type="InterPro" id="IPR006145">
    <property type="entry name" value="PsdUridine_synth_RsuA/RluA"/>
</dbReference>
<name>A0A846MT14_9BACT</name>
<dbReference type="InterPro" id="IPR050188">
    <property type="entry name" value="RluA_PseudoU_synthase"/>
</dbReference>
<keyword evidence="4" id="KW-1185">Reference proteome</keyword>
<keyword evidence="3" id="KW-0413">Isomerase</keyword>
<dbReference type="InterPro" id="IPR006224">
    <property type="entry name" value="PsdUridine_synth_RluA-like_CS"/>
</dbReference>
<protein>
    <submittedName>
        <fullName evidence="3">23S rRNA pseudouridine955/2504/2580 synthase</fullName>
        <ecNumber evidence="3">5.4.99.24</ecNumber>
    </submittedName>
</protein>
<dbReference type="PANTHER" id="PTHR21600:SF87">
    <property type="entry name" value="RNA PSEUDOURIDYLATE SYNTHASE DOMAIN-CONTAINING PROTEIN 1"/>
    <property type="match status" value="1"/>
</dbReference>
<evidence type="ECO:0000313" key="4">
    <source>
        <dbReference type="Proteomes" id="UP000537126"/>
    </source>
</evidence>
<dbReference type="CDD" id="cd02869">
    <property type="entry name" value="PseudoU_synth_RluA_like"/>
    <property type="match status" value="1"/>
</dbReference>
<reference evidence="3 4" key="1">
    <citation type="submission" date="2020-03" db="EMBL/GenBank/DDBJ databases">
        <title>Genomic Encyclopedia of Type Strains, Phase IV (KMG-IV): sequencing the most valuable type-strain genomes for metagenomic binning, comparative biology and taxonomic classification.</title>
        <authorList>
            <person name="Goeker M."/>
        </authorList>
    </citation>
    <scope>NUCLEOTIDE SEQUENCE [LARGE SCALE GENOMIC DNA]</scope>
    <source>
        <strain evidence="3 4">DSM 5718</strain>
    </source>
</reference>
<evidence type="ECO:0000313" key="3">
    <source>
        <dbReference type="EMBL" id="NIK74858.1"/>
    </source>
</evidence>
<feature type="domain" description="Pseudouridine synthase RsuA/RluA-like" evidence="2">
    <location>
        <begin position="17"/>
        <end position="164"/>
    </location>
</feature>